<dbReference type="SUPFAM" id="SSF52540">
    <property type="entry name" value="P-loop containing nucleoside triphosphate hydrolases"/>
    <property type="match status" value="1"/>
</dbReference>
<dbReference type="InterPro" id="IPR036388">
    <property type="entry name" value="WH-like_DNA-bd_sf"/>
</dbReference>
<comment type="caution">
    <text evidence="5">The sequence shown here is derived from an EMBL/GenBank/DDBJ whole genome shotgun (WGS) entry which is preliminary data.</text>
</comment>
<evidence type="ECO:0000256" key="1">
    <source>
        <dbReference type="ARBA" id="ARBA00005820"/>
    </source>
</evidence>
<dbReference type="GO" id="GO:0003677">
    <property type="term" value="F:DNA binding"/>
    <property type="evidence" value="ECO:0007669"/>
    <property type="project" value="UniProtKB-KW"/>
</dbReference>
<dbReference type="InterPro" id="IPR027417">
    <property type="entry name" value="P-loop_NTPase"/>
</dbReference>
<dbReference type="Pfam" id="PF03704">
    <property type="entry name" value="BTAD"/>
    <property type="match status" value="1"/>
</dbReference>
<keyword evidence="2" id="KW-0238">DNA-binding</keyword>
<dbReference type="Pfam" id="PF25872">
    <property type="entry name" value="HTH_77"/>
    <property type="match status" value="1"/>
</dbReference>
<proteinExistence type="inferred from homology"/>
<dbReference type="Gene3D" id="3.40.50.300">
    <property type="entry name" value="P-loop containing nucleotide triphosphate hydrolases"/>
    <property type="match status" value="1"/>
</dbReference>
<dbReference type="AlphaFoldDB" id="A0A937RJF5"/>
<evidence type="ECO:0000259" key="3">
    <source>
        <dbReference type="SMART" id="SM00862"/>
    </source>
</evidence>
<dbReference type="RefSeq" id="WP_203000621.1">
    <property type="nucleotide sequence ID" value="NZ_JADWYU010000115.1"/>
</dbReference>
<dbReference type="PANTHER" id="PTHR47691:SF3">
    <property type="entry name" value="HTH-TYPE TRANSCRIPTIONAL REGULATOR RV0890C-RELATED"/>
    <property type="match status" value="1"/>
</dbReference>
<comment type="similarity">
    <text evidence="1">Belongs to the AfsR/DnrI/RedD regulatory family.</text>
</comment>
<dbReference type="InterPro" id="IPR011990">
    <property type="entry name" value="TPR-like_helical_dom_sf"/>
</dbReference>
<gene>
    <name evidence="5" type="ORF">I7412_40760</name>
</gene>
<reference evidence="5" key="1">
    <citation type="submission" date="2020-12" db="EMBL/GenBank/DDBJ databases">
        <title>Genomic characterization of non-nitrogen-fixing Frankia strains.</title>
        <authorList>
            <person name="Carlos-Shanley C."/>
            <person name="Guerra T."/>
            <person name="Hahn D."/>
        </authorList>
    </citation>
    <scope>NUCLEOTIDE SEQUENCE</scope>
    <source>
        <strain evidence="5">CN6</strain>
    </source>
</reference>
<name>A0A937RJF5_9ACTN</name>
<protein>
    <submittedName>
        <fullName evidence="5">AAA family ATPase</fullName>
    </submittedName>
</protein>
<feature type="domain" description="Bacterial transcriptional activator" evidence="4">
    <location>
        <begin position="92"/>
        <end position="237"/>
    </location>
</feature>
<dbReference type="GO" id="GO:0006355">
    <property type="term" value="P:regulation of DNA-templated transcription"/>
    <property type="evidence" value="ECO:0007669"/>
    <property type="project" value="InterPro"/>
</dbReference>
<evidence type="ECO:0000313" key="6">
    <source>
        <dbReference type="Proteomes" id="UP000604475"/>
    </source>
</evidence>
<evidence type="ECO:0000256" key="2">
    <source>
        <dbReference type="ARBA" id="ARBA00023125"/>
    </source>
</evidence>
<dbReference type="InterPro" id="IPR001867">
    <property type="entry name" value="OmpR/PhoB-type_DNA-bd"/>
</dbReference>
<dbReference type="GO" id="GO:0000160">
    <property type="term" value="P:phosphorelay signal transduction system"/>
    <property type="evidence" value="ECO:0007669"/>
    <property type="project" value="InterPro"/>
</dbReference>
<evidence type="ECO:0000313" key="5">
    <source>
        <dbReference type="EMBL" id="MBL7633381.1"/>
    </source>
</evidence>
<dbReference type="SUPFAM" id="SSF48452">
    <property type="entry name" value="TPR-like"/>
    <property type="match status" value="2"/>
</dbReference>
<dbReference type="SMART" id="SM01043">
    <property type="entry name" value="BTAD"/>
    <property type="match status" value="1"/>
</dbReference>
<dbReference type="InterPro" id="IPR005158">
    <property type="entry name" value="BTAD"/>
</dbReference>
<dbReference type="SUPFAM" id="SSF46894">
    <property type="entry name" value="C-terminal effector domain of the bipartite response regulators"/>
    <property type="match status" value="1"/>
</dbReference>
<dbReference type="InterPro" id="IPR016032">
    <property type="entry name" value="Sig_transdc_resp-reg_C-effctor"/>
</dbReference>
<dbReference type="Gene3D" id="1.25.40.10">
    <property type="entry name" value="Tetratricopeptide repeat domain"/>
    <property type="match status" value="2"/>
</dbReference>
<keyword evidence="6" id="KW-1185">Reference proteome</keyword>
<accession>A0A937RJF5</accession>
<dbReference type="SMART" id="SM00862">
    <property type="entry name" value="Trans_reg_C"/>
    <property type="match status" value="1"/>
</dbReference>
<feature type="domain" description="OmpR/PhoB-type" evidence="3">
    <location>
        <begin position="15"/>
        <end position="85"/>
    </location>
</feature>
<sequence>MAIVLSVLDRVCWRGQPVVGERPRALLAALVAGGGQVMASERLVEAVWGEESPGNAGKALQVLVSRTRTQCGPDSVVWDGQGYRLGVPPDQVDAFRLRDLAARARRGLATGDLAEARDAATEALALTEALVAPPDGDDRPLAGLHRDAAARRAELVGLLGRALSLAGEHAAALPPLAEAAGRDPSDEAVLACLLRSEAAARGTSAALDRYERYRAELRERLGASPGDPVDRVYRELLHLDRPVREGLHHETTPLVGRDDDLRRLRALLSTSRVVSIVGAGGLGKTRLAHALGRSAEHPVVHFVGLVGVTTPEDLIGELGSALGVRDSVHGRRTMTPQQRADARGRIAQQLGAAPSLLILDNCEHLVDAVADLVAFLVATTGDLRVVTTSRTPLAISAEHVYSLDVLGHAAAVQLFRQRAVAARPDVRLPDEAVADLVTRLDGLPLAIELAAVKARVMSVEEIRRRLADRFALLRGGLRNAPDRHRTLLAVIDWSWNLLAEPERRALRWLSVFQDGATLATAEVVLGPDALSAVQALVDQSLLTVVETTAGVRYRMLETVREFGRLRLGESGEQDQAYAARLAWAVRYARAAAEQLFSPAQFTAIDVLAAEETNLADELRRALAAADPRAAVQLLFGLGGLWSVRGEHLRVAALAGATGEAVSGWEPPPELADCTRAALAVVLQNAMIGAADSIGPIRDLLVRLGTDSGGDRRVNAVVRVLLLTQETSPAREPVPGQRLRDRLDALAGSADPCVATAALQWKSHLLENVGDPAEAIDAAERALALMGPPTDGPWQAALLRAHLAGLHMQQGNPAAAVPHAHAAIPVLDRLGALDDLIQLHSLLALSALAAGRLDEAADRLDQVATLKEPDGLFGGVFAHGIGVGELALARGDPAAGLAAYRTSAARMHALCIPGHVTTGVEPWTLFGDAGLLAALAYHATGEAEAAEGAELFRACRVRTSCALEPGRPHLDYPVCGMALFALGAWGLLRSAMPAADAVRLLVLAERFAYNRMVPTMSWERIALRAEERAPGRIAAIRAEYGEARGPELVDEARRVVDQLG</sequence>
<evidence type="ECO:0000259" key="4">
    <source>
        <dbReference type="SMART" id="SM01043"/>
    </source>
</evidence>
<dbReference type="InterPro" id="IPR049945">
    <property type="entry name" value="AAA_22"/>
</dbReference>
<organism evidence="5 6">
    <name type="scientific">Frankia nepalensis</name>
    <dbReference type="NCBI Taxonomy" id="1836974"/>
    <lineage>
        <taxon>Bacteria</taxon>
        <taxon>Bacillati</taxon>
        <taxon>Actinomycetota</taxon>
        <taxon>Actinomycetes</taxon>
        <taxon>Frankiales</taxon>
        <taxon>Frankiaceae</taxon>
        <taxon>Frankia</taxon>
    </lineage>
</organism>
<dbReference type="EMBL" id="JAEACQ010000381">
    <property type="protein sequence ID" value="MBL7633381.1"/>
    <property type="molecule type" value="Genomic_DNA"/>
</dbReference>
<dbReference type="GO" id="GO:0016887">
    <property type="term" value="F:ATP hydrolysis activity"/>
    <property type="evidence" value="ECO:0007669"/>
    <property type="project" value="InterPro"/>
</dbReference>
<dbReference type="Pfam" id="PF13401">
    <property type="entry name" value="AAA_22"/>
    <property type="match status" value="1"/>
</dbReference>
<dbReference type="Gene3D" id="1.10.10.10">
    <property type="entry name" value="Winged helix-like DNA-binding domain superfamily/Winged helix DNA-binding domain"/>
    <property type="match status" value="1"/>
</dbReference>
<dbReference type="InterPro" id="IPR058852">
    <property type="entry name" value="HTH_77"/>
</dbReference>
<dbReference type="Proteomes" id="UP000604475">
    <property type="component" value="Unassembled WGS sequence"/>
</dbReference>
<dbReference type="PANTHER" id="PTHR47691">
    <property type="entry name" value="REGULATOR-RELATED"/>
    <property type="match status" value="1"/>
</dbReference>